<name>A0A2U8E3T7_9BACT</name>
<sequence length="366" mass="40505">MNRRQFIHIASAGAASLIMTRLPAIGSAPANAIDLARWIQPVPERAIFREPGYHVWCGTMVRGRDGRCHLYYSRWRASEGFFAWVTHSEVAHAVADDPFGPYLPVDVALPPRGPDFWDGHCTHNPAVMESGGRYYLYYMGNRGDRRPTKGLNFTHRNNQRIGVAVADSPDGPWRRFDKPLIDTTDGFHDALCCANPSVTRRPDGSFLMIYKAVAKQRALPFGGPVTHVVATSRDPAGPFTKIDAPVFTKTDVDFPAEDPCIWLQENKYMAVVKDMKGFFTGAGRSLALMESADGIEWNPAQNTLVSKTEYTTTAGVRVSLHALERPQVWLHHGEPAVLFCAASIDKQPGGGETFNVAIPLHRPPPK</sequence>
<dbReference type="Gene3D" id="2.115.10.20">
    <property type="entry name" value="Glycosyl hydrolase domain, family 43"/>
    <property type="match status" value="1"/>
</dbReference>
<dbReference type="OrthoDB" id="9794572at2"/>
<reference evidence="1 2" key="1">
    <citation type="journal article" date="2018" name="Syst. Appl. Microbiol.">
        <title>Ereboglobus luteus gen. nov. sp. nov. from cockroach guts, and new insights into the oxygen relationship of the genera Opitutus and Didymococcus (Verrucomicrobia: Opitutaceae).</title>
        <authorList>
            <person name="Tegtmeier D."/>
            <person name="Belitz A."/>
            <person name="Radek R."/>
            <person name="Heimerl T."/>
            <person name="Brune A."/>
        </authorList>
    </citation>
    <scope>NUCLEOTIDE SEQUENCE [LARGE SCALE GENOMIC DNA]</scope>
    <source>
        <strain evidence="1 2">Ho45</strain>
    </source>
</reference>
<dbReference type="RefSeq" id="WP_108825276.1">
    <property type="nucleotide sequence ID" value="NZ_CP023004.1"/>
</dbReference>
<dbReference type="CDD" id="cd08994">
    <property type="entry name" value="GH43_62_32_68_117_130-like"/>
    <property type="match status" value="1"/>
</dbReference>
<dbReference type="AlphaFoldDB" id="A0A2U8E3T7"/>
<evidence type="ECO:0000313" key="2">
    <source>
        <dbReference type="Proteomes" id="UP000244896"/>
    </source>
</evidence>
<organism evidence="1 2">
    <name type="scientific">Ereboglobus luteus</name>
    <dbReference type="NCBI Taxonomy" id="1796921"/>
    <lineage>
        <taxon>Bacteria</taxon>
        <taxon>Pseudomonadati</taxon>
        <taxon>Verrucomicrobiota</taxon>
        <taxon>Opitutia</taxon>
        <taxon>Opitutales</taxon>
        <taxon>Opitutaceae</taxon>
        <taxon>Ereboglobus</taxon>
    </lineage>
</organism>
<evidence type="ECO:0000313" key="1">
    <source>
        <dbReference type="EMBL" id="AWI09466.1"/>
    </source>
</evidence>
<dbReference type="InterPro" id="IPR023296">
    <property type="entry name" value="Glyco_hydro_beta-prop_sf"/>
</dbReference>
<dbReference type="SUPFAM" id="SSF75005">
    <property type="entry name" value="Arabinanase/levansucrase/invertase"/>
    <property type="match status" value="1"/>
</dbReference>
<dbReference type="Proteomes" id="UP000244896">
    <property type="component" value="Chromosome"/>
</dbReference>
<dbReference type="KEGG" id="elut:CKA38_09595"/>
<dbReference type="EMBL" id="CP023004">
    <property type="protein sequence ID" value="AWI09466.1"/>
    <property type="molecule type" value="Genomic_DNA"/>
</dbReference>
<keyword evidence="2" id="KW-1185">Reference proteome</keyword>
<protein>
    <submittedName>
        <fullName evidence="1">Sucrase</fullName>
    </submittedName>
</protein>
<proteinExistence type="predicted"/>
<accession>A0A2U8E3T7</accession>
<gene>
    <name evidence="1" type="ORF">CKA38_09595</name>
</gene>